<dbReference type="Pfam" id="PF03483">
    <property type="entry name" value="B3_4"/>
    <property type="match status" value="1"/>
</dbReference>
<evidence type="ECO:0000259" key="17">
    <source>
        <dbReference type="PROSITE" id="PS50886"/>
    </source>
</evidence>
<dbReference type="PROSITE" id="PS51483">
    <property type="entry name" value="B5"/>
    <property type="match status" value="1"/>
</dbReference>
<dbReference type="NCBIfam" id="TIGR00472">
    <property type="entry name" value="pheT_bact"/>
    <property type="match status" value="1"/>
</dbReference>
<comment type="cofactor">
    <cofactor evidence="15">
        <name>Mg(2+)</name>
        <dbReference type="ChEBI" id="CHEBI:18420"/>
    </cofactor>
    <text evidence="15">Binds 2 magnesium ions per tetramer.</text>
</comment>
<keyword evidence="8 15" id="KW-0547">Nucleotide-binding</keyword>
<feature type="binding site" evidence="15">
    <location>
        <position position="462"/>
    </location>
    <ligand>
        <name>Mg(2+)</name>
        <dbReference type="ChEBI" id="CHEBI:18420"/>
        <note>shared with alpha subunit</note>
    </ligand>
</feature>
<keyword evidence="9 15" id="KW-0067">ATP-binding</keyword>
<feature type="domain" description="B5" evidence="19">
    <location>
        <begin position="408"/>
        <end position="484"/>
    </location>
</feature>
<keyword evidence="7 15" id="KW-0479">Metal-binding</keyword>
<dbReference type="InterPro" id="IPR012340">
    <property type="entry name" value="NA-bd_OB-fold"/>
</dbReference>
<keyword evidence="11 16" id="KW-0694">RNA-binding</keyword>
<accession>A0ABT5L9A9</accession>
<keyword evidence="10 15" id="KW-0460">Magnesium</keyword>
<evidence type="ECO:0000256" key="6">
    <source>
        <dbReference type="ARBA" id="ARBA00022598"/>
    </source>
</evidence>
<feature type="domain" description="TRNA-binding" evidence="17">
    <location>
        <begin position="39"/>
        <end position="154"/>
    </location>
</feature>
<dbReference type="SUPFAM" id="SSF56037">
    <property type="entry name" value="PheT/TilS domain"/>
    <property type="match status" value="1"/>
</dbReference>
<feature type="binding site" evidence="15">
    <location>
        <position position="468"/>
    </location>
    <ligand>
        <name>Mg(2+)</name>
        <dbReference type="ChEBI" id="CHEBI:18420"/>
        <note>shared with alpha subunit</note>
    </ligand>
</feature>
<dbReference type="SUPFAM" id="SSF54991">
    <property type="entry name" value="Anticodon-binding domain of PheRS"/>
    <property type="match status" value="1"/>
</dbReference>
<dbReference type="SUPFAM" id="SSF46955">
    <property type="entry name" value="Putative DNA-binding domain"/>
    <property type="match status" value="1"/>
</dbReference>
<gene>
    <name evidence="15" type="primary">pheT</name>
    <name evidence="20" type="ORF">M8044_000410</name>
</gene>
<keyword evidence="4 15" id="KW-0963">Cytoplasm</keyword>
<dbReference type="Pfam" id="PF17759">
    <property type="entry name" value="tRNA_synthFbeta"/>
    <property type="match status" value="1"/>
</dbReference>
<organism evidence="20 21">
    <name type="scientific">Columbia Basin potato purple top phytoplasma</name>
    <dbReference type="NCBI Taxonomy" id="307134"/>
    <lineage>
        <taxon>Bacteria</taxon>
        <taxon>Bacillati</taxon>
        <taxon>Mycoplasmatota</taxon>
        <taxon>Mollicutes</taxon>
        <taxon>Acholeplasmatales</taxon>
        <taxon>Acholeplasmataceae</taxon>
        <taxon>Candidatus Phytoplasma</taxon>
        <taxon>16SrVI (Clover proliferation group)</taxon>
    </lineage>
</organism>
<dbReference type="Gene3D" id="3.50.40.10">
    <property type="entry name" value="Phenylalanyl-trna Synthetase, Chain B, domain 3"/>
    <property type="match status" value="1"/>
</dbReference>
<evidence type="ECO:0000256" key="8">
    <source>
        <dbReference type="ARBA" id="ARBA00022741"/>
    </source>
</evidence>
<dbReference type="Gene3D" id="2.40.50.140">
    <property type="entry name" value="Nucleic acid-binding proteins"/>
    <property type="match status" value="1"/>
</dbReference>
<dbReference type="NCBIfam" id="NF045760">
    <property type="entry name" value="YtpR"/>
    <property type="match status" value="1"/>
</dbReference>
<keyword evidence="6 15" id="KW-0436">Ligase</keyword>
<dbReference type="SUPFAM" id="SSF50249">
    <property type="entry name" value="Nucleic acid-binding proteins"/>
    <property type="match status" value="1"/>
</dbReference>
<evidence type="ECO:0000256" key="3">
    <source>
        <dbReference type="ARBA" id="ARBA00011209"/>
    </source>
</evidence>
<dbReference type="InterPro" id="IPR005146">
    <property type="entry name" value="B3/B4_tRNA-bd"/>
</dbReference>
<evidence type="ECO:0000256" key="5">
    <source>
        <dbReference type="ARBA" id="ARBA00022555"/>
    </source>
</evidence>
<dbReference type="PROSITE" id="PS51447">
    <property type="entry name" value="FDX_ACB"/>
    <property type="match status" value="1"/>
</dbReference>
<evidence type="ECO:0000256" key="14">
    <source>
        <dbReference type="ARBA" id="ARBA00049255"/>
    </source>
</evidence>
<dbReference type="InterPro" id="IPR002547">
    <property type="entry name" value="tRNA-bd_dom"/>
</dbReference>
<dbReference type="Pfam" id="PF01588">
    <property type="entry name" value="tRNA_bind"/>
    <property type="match status" value="1"/>
</dbReference>
<evidence type="ECO:0000313" key="20">
    <source>
        <dbReference type="EMBL" id="MDC9032188.1"/>
    </source>
</evidence>
<dbReference type="Gene3D" id="3.30.930.10">
    <property type="entry name" value="Bira Bifunctional Protein, Domain 2"/>
    <property type="match status" value="1"/>
</dbReference>
<dbReference type="InterPro" id="IPR020825">
    <property type="entry name" value="Phe-tRNA_synthase-like_B3/B4"/>
</dbReference>
<dbReference type="InterPro" id="IPR036690">
    <property type="entry name" value="Fdx_antiC-bd_sf"/>
</dbReference>
<evidence type="ECO:0000256" key="11">
    <source>
        <dbReference type="ARBA" id="ARBA00022884"/>
    </source>
</evidence>
<dbReference type="SMART" id="SM00874">
    <property type="entry name" value="B5"/>
    <property type="match status" value="1"/>
</dbReference>
<dbReference type="InterPro" id="IPR005121">
    <property type="entry name" value="Fdx_antiC-bd"/>
</dbReference>
<dbReference type="SUPFAM" id="SSF55681">
    <property type="entry name" value="Class II aaRS and biotin synthetases"/>
    <property type="match status" value="1"/>
</dbReference>
<dbReference type="EMBL" id="JANHJP010000007">
    <property type="protein sequence ID" value="MDC9032188.1"/>
    <property type="molecule type" value="Genomic_DNA"/>
</dbReference>
<dbReference type="CDD" id="cd02796">
    <property type="entry name" value="tRNA_bind_bactPheRS"/>
    <property type="match status" value="1"/>
</dbReference>
<dbReference type="Gene3D" id="3.30.56.10">
    <property type="match status" value="2"/>
</dbReference>
<name>A0ABT5L9A9_9MOLU</name>
<evidence type="ECO:0000259" key="19">
    <source>
        <dbReference type="PROSITE" id="PS51483"/>
    </source>
</evidence>
<dbReference type="Pfam" id="PF03147">
    <property type="entry name" value="FDX-ACB"/>
    <property type="match status" value="1"/>
</dbReference>
<dbReference type="InterPro" id="IPR009061">
    <property type="entry name" value="DNA-bd_dom_put_sf"/>
</dbReference>
<dbReference type="RefSeq" id="WP_273585391.1">
    <property type="nucleotide sequence ID" value="NZ_JANHJP010000007.1"/>
</dbReference>
<dbReference type="InterPro" id="IPR045060">
    <property type="entry name" value="Phe-tRNA-ligase_IIc_bsu"/>
</dbReference>
<dbReference type="InterPro" id="IPR045864">
    <property type="entry name" value="aa-tRNA-synth_II/BPL/LPL"/>
</dbReference>
<keyword evidence="21" id="KW-1185">Reference proteome</keyword>
<evidence type="ECO:0000256" key="1">
    <source>
        <dbReference type="ARBA" id="ARBA00004496"/>
    </source>
</evidence>
<comment type="caution">
    <text evidence="15">Lacks conserved residue(s) required for the propagation of feature annotation.</text>
</comment>
<dbReference type="PROSITE" id="PS50886">
    <property type="entry name" value="TRBD"/>
    <property type="match status" value="1"/>
</dbReference>
<evidence type="ECO:0000313" key="21">
    <source>
        <dbReference type="Proteomes" id="UP001221763"/>
    </source>
</evidence>
<dbReference type="InterPro" id="IPR033714">
    <property type="entry name" value="tRNA_bind_bactPheRS"/>
</dbReference>
<sequence>MIINEKKLKKYLSLENYDFNELQDLINNNITEINTCSVLEPNNHLIIGQIVKFEKIPDSKKLSLVTVDIKNTCLKIICGASNLVQGKKVAVATIGAYLKTIKISIQQKNILGIESQGMICSAQELGLNSDVLIEEEKKGILLLDDDAPIGENVLDYLNLRGFFLKLNITPDRGDLLSYIGFAKDLKAIYNKVKLNDFDSSSEYIQQTKNPFQIQIQNDHCQEYHMLYMENVKVTTSPLWLRSFLFNHNITPVNNIIDITNLVLLEYGIPLDILDVSHLNENQIQIRNTFEAEVNNLFISDKNISLDKEDIVVASGSKILSLLGAPTSLFNILNKNTHKIIISSYYLNSSYITKTNKKFNKKNEKNLHLNRSIDSSLIFQALKRAGFLLQQLNKEFIISDIVSQKIKYHQNPDISLSLDFIKNKISVDLSLEEVQMFLKKLDYEIYILNNKMLKVKAPLRRYDVLIPEDVCSDIIRVYGFNKLQRTIINPPQNYLINKKREILYKLKDLLTYLGFYEIITYNLVSFKNFNLFSQNKDHLQVAKPISQENIVLRQYLSGSMIETLSYNQTHNNYNNAFFEISKVYLPQSEQLHLSLGLSGNISSFGWSNPNNIVGSFFVLKGVLERIGLLLDCKLDLQQTSSYISLHPGKQANILYKNKKIGFIGEVHPVVRESYNLKDSFLLEIILDNNLLDNSKKFIFEEITKFPSIIRDLSFFVSKKYSFQEIFQTLKNEMSDIIIKCELLDLYEDNQSSSEEHSLSFRFVFNNKNKSLFKESVNNIMTRIEEKIKTIYKAKLR</sequence>
<dbReference type="CDD" id="cd00769">
    <property type="entry name" value="PheRS_beta_core"/>
    <property type="match status" value="1"/>
</dbReference>
<dbReference type="Pfam" id="PF03484">
    <property type="entry name" value="B5"/>
    <property type="match status" value="1"/>
</dbReference>
<dbReference type="SMART" id="SM00896">
    <property type="entry name" value="FDX-ACB"/>
    <property type="match status" value="1"/>
</dbReference>
<comment type="similarity">
    <text evidence="2 15">Belongs to the phenylalanyl-tRNA synthetase beta subunit family. Type 1 subfamily.</text>
</comment>
<proteinExistence type="inferred from homology"/>
<comment type="caution">
    <text evidence="20">The sequence shown here is derived from an EMBL/GenBank/DDBJ whole genome shotgun (WGS) entry which is preliminary data.</text>
</comment>
<keyword evidence="12 15" id="KW-0648">Protein biosynthesis</keyword>
<comment type="subunit">
    <text evidence="3 15">Tetramer of two alpha and two beta subunits.</text>
</comment>
<dbReference type="InterPro" id="IPR004532">
    <property type="entry name" value="Phe-tRNA-ligase_IIc_bsu_bact"/>
</dbReference>
<dbReference type="Gene3D" id="3.30.70.380">
    <property type="entry name" value="Ferrodoxin-fold anticodon-binding domain"/>
    <property type="match status" value="1"/>
</dbReference>
<evidence type="ECO:0000256" key="9">
    <source>
        <dbReference type="ARBA" id="ARBA00022840"/>
    </source>
</evidence>
<reference evidence="20 21" key="1">
    <citation type="journal article" date="2023" name="Plant">
        <title>Draft Genome Sequence Resource of CBPPT1, a 'Candidatus Phytoplasma trifolii'-Related Strain Associated with Potato Purple Top Disease in the Columbia Basin, U.S.A.</title>
        <authorList>
            <person name="Wei W."/>
            <person name="Shao J."/>
            <person name="Bottner-Parker K.D."/>
            <person name="Zhao Y."/>
        </authorList>
    </citation>
    <scope>NUCLEOTIDE SEQUENCE [LARGE SCALE GENOMIC DNA]</scope>
    <source>
        <strain evidence="20 21">CBPPT1</strain>
    </source>
</reference>
<comment type="subcellular location">
    <subcellularLocation>
        <location evidence="1 15">Cytoplasm</location>
    </subcellularLocation>
</comment>
<feature type="domain" description="FDX-ACB" evidence="18">
    <location>
        <begin position="702"/>
        <end position="795"/>
    </location>
</feature>
<dbReference type="HAMAP" id="MF_00283">
    <property type="entry name" value="Phe_tRNA_synth_beta1"/>
    <property type="match status" value="1"/>
</dbReference>
<keyword evidence="5 16" id="KW-0820">tRNA-binding</keyword>
<dbReference type="Proteomes" id="UP001221763">
    <property type="component" value="Unassembled WGS sequence"/>
</dbReference>
<evidence type="ECO:0000256" key="12">
    <source>
        <dbReference type="ARBA" id="ARBA00022917"/>
    </source>
</evidence>
<feature type="binding site" evidence="15">
    <location>
        <position position="472"/>
    </location>
    <ligand>
        <name>Mg(2+)</name>
        <dbReference type="ChEBI" id="CHEBI:18420"/>
        <note>shared with alpha subunit</note>
    </ligand>
</feature>
<evidence type="ECO:0000256" key="2">
    <source>
        <dbReference type="ARBA" id="ARBA00008653"/>
    </source>
</evidence>
<keyword evidence="13 15" id="KW-0030">Aminoacyl-tRNA synthetase</keyword>
<evidence type="ECO:0000256" key="10">
    <source>
        <dbReference type="ARBA" id="ARBA00022842"/>
    </source>
</evidence>
<evidence type="ECO:0000256" key="4">
    <source>
        <dbReference type="ARBA" id="ARBA00022490"/>
    </source>
</evidence>
<dbReference type="InterPro" id="IPR041616">
    <property type="entry name" value="PheRS_beta_core"/>
</dbReference>
<comment type="catalytic activity">
    <reaction evidence="14 15">
        <text>tRNA(Phe) + L-phenylalanine + ATP = L-phenylalanyl-tRNA(Phe) + AMP + diphosphate + H(+)</text>
        <dbReference type="Rhea" id="RHEA:19413"/>
        <dbReference type="Rhea" id="RHEA-COMP:9668"/>
        <dbReference type="Rhea" id="RHEA-COMP:9699"/>
        <dbReference type="ChEBI" id="CHEBI:15378"/>
        <dbReference type="ChEBI" id="CHEBI:30616"/>
        <dbReference type="ChEBI" id="CHEBI:33019"/>
        <dbReference type="ChEBI" id="CHEBI:58095"/>
        <dbReference type="ChEBI" id="CHEBI:78442"/>
        <dbReference type="ChEBI" id="CHEBI:78531"/>
        <dbReference type="ChEBI" id="CHEBI:456215"/>
        <dbReference type="EC" id="6.1.1.20"/>
    </reaction>
</comment>
<evidence type="ECO:0000256" key="15">
    <source>
        <dbReference type="HAMAP-Rule" id="MF_00283"/>
    </source>
</evidence>
<evidence type="ECO:0000259" key="18">
    <source>
        <dbReference type="PROSITE" id="PS51447"/>
    </source>
</evidence>
<dbReference type="InterPro" id="IPR005147">
    <property type="entry name" value="tRNA_synthase_B5-dom"/>
</dbReference>
<dbReference type="PANTHER" id="PTHR10947">
    <property type="entry name" value="PHENYLALANYL-TRNA SYNTHETASE BETA CHAIN AND LEUCINE-RICH REPEAT-CONTAINING PROTEIN 47"/>
    <property type="match status" value="1"/>
</dbReference>
<protein>
    <recommendedName>
        <fullName evidence="15">Phenylalanine--tRNA ligase beta subunit</fullName>
        <ecNumber evidence="15">6.1.1.20</ecNumber>
    </recommendedName>
    <alternativeName>
        <fullName evidence="15">Phenylalanyl-tRNA synthetase beta subunit</fullName>
        <shortName evidence="15">PheRS</shortName>
    </alternativeName>
</protein>
<evidence type="ECO:0000256" key="7">
    <source>
        <dbReference type="ARBA" id="ARBA00022723"/>
    </source>
</evidence>
<dbReference type="GO" id="GO:0016874">
    <property type="term" value="F:ligase activity"/>
    <property type="evidence" value="ECO:0007669"/>
    <property type="project" value="UniProtKB-KW"/>
</dbReference>
<evidence type="ECO:0000256" key="13">
    <source>
        <dbReference type="ARBA" id="ARBA00023146"/>
    </source>
</evidence>
<dbReference type="SMART" id="SM00873">
    <property type="entry name" value="B3_4"/>
    <property type="match status" value="1"/>
</dbReference>
<evidence type="ECO:0000256" key="16">
    <source>
        <dbReference type="PROSITE-ProRule" id="PRU00209"/>
    </source>
</evidence>
<dbReference type="EC" id="6.1.1.20" evidence="15"/>
<dbReference type="PANTHER" id="PTHR10947:SF0">
    <property type="entry name" value="PHENYLALANINE--TRNA LIGASE BETA SUBUNIT"/>
    <property type="match status" value="1"/>
</dbReference>